<accession>A0A0E9PXQ4</accession>
<protein>
    <submittedName>
        <fullName evidence="2">Uncharacterized protein</fullName>
    </submittedName>
</protein>
<evidence type="ECO:0000256" key="1">
    <source>
        <dbReference type="SAM" id="SignalP"/>
    </source>
</evidence>
<dbReference type="AlphaFoldDB" id="A0A0E9PXQ4"/>
<reference evidence="2" key="1">
    <citation type="submission" date="2014-11" db="EMBL/GenBank/DDBJ databases">
        <authorList>
            <person name="Amaro Gonzalez C."/>
        </authorList>
    </citation>
    <scope>NUCLEOTIDE SEQUENCE</scope>
</reference>
<proteinExistence type="predicted"/>
<organism evidence="2">
    <name type="scientific">Anguilla anguilla</name>
    <name type="common">European freshwater eel</name>
    <name type="synonym">Muraena anguilla</name>
    <dbReference type="NCBI Taxonomy" id="7936"/>
    <lineage>
        <taxon>Eukaryota</taxon>
        <taxon>Metazoa</taxon>
        <taxon>Chordata</taxon>
        <taxon>Craniata</taxon>
        <taxon>Vertebrata</taxon>
        <taxon>Euteleostomi</taxon>
        <taxon>Actinopterygii</taxon>
        <taxon>Neopterygii</taxon>
        <taxon>Teleostei</taxon>
        <taxon>Anguilliformes</taxon>
        <taxon>Anguillidae</taxon>
        <taxon>Anguilla</taxon>
    </lineage>
</organism>
<keyword evidence="1" id="KW-0732">Signal</keyword>
<dbReference type="EMBL" id="GBXM01099181">
    <property type="protein sequence ID" value="JAH09396.1"/>
    <property type="molecule type" value="Transcribed_RNA"/>
</dbReference>
<name>A0A0E9PXQ4_ANGAN</name>
<feature type="signal peptide" evidence="1">
    <location>
        <begin position="1"/>
        <end position="18"/>
    </location>
</feature>
<evidence type="ECO:0000313" key="2">
    <source>
        <dbReference type="EMBL" id="JAH09396.1"/>
    </source>
</evidence>
<reference evidence="2" key="2">
    <citation type="journal article" date="2015" name="Fish Shellfish Immunol.">
        <title>Early steps in the European eel (Anguilla anguilla)-Vibrio vulnificus interaction in the gills: Role of the RtxA13 toxin.</title>
        <authorList>
            <person name="Callol A."/>
            <person name="Pajuelo D."/>
            <person name="Ebbesson L."/>
            <person name="Teles M."/>
            <person name="MacKenzie S."/>
            <person name="Amaro C."/>
        </authorList>
    </citation>
    <scope>NUCLEOTIDE SEQUENCE</scope>
</reference>
<feature type="chain" id="PRO_5002430887" evidence="1">
    <location>
        <begin position="19"/>
        <end position="34"/>
    </location>
</feature>
<sequence length="34" mass="3934">MALLYTLLSVLTITETWCVTTEEHRAIHCKCESH</sequence>